<organism evidence="2">
    <name type="scientific">bioreactor metagenome</name>
    <dbReference type="NCBI Taxonomy" id="1076179"/>
    <lineage>
        <taxon>unclassified sequences</taxon>
        <taxon>metagenomes</taxon>
        <taxon>ecological metagenomes</taxon>
    </lineage>
</organism>
<evidence type="ECO:0000259" key="1">
    <source>
        <dbReference type="PROSITE" id="PS50035"/>
    </source>
</evidence>
<dbReference type="EMBL" id="VSSQ01014361">
    <property type="protein sequence ID" value="MPM53484.1"/>
    <property type="molecule type" value="Genomic_DNA"/>
</dbReference>
<dbReference type="CDD" id="cd09112">
    <property type="entry name" value="PLDc_CLS_2"/>
    <property type="match status" value="1"/>
</dbReference>
<dbReference type="PANTHER" id="PTHR21248:SF22">
    <property type="entry name" value="PHOSPHOLIPASE D"/>
    <property type="match status" value="1"/>
</dbReference>
<dbReference type="AlphaFoldDB" id="A0A645AVA5"/>
<sequence length="165" mass="19107">MRKTYAASIRSAQHCIQIVNPYFVPTHSIREALKDALARGVKVEIMISSKSDIPFTPEATFYLAHKLMKRGANIYLFNKGFHHSKIMMVDSLYCTVGSANLNSRSLRYDYETNAFIFSKQTTKELSDLFEKDKKGSILLTPQRWKERSNWKKFLGWFANLLTPFI</sequence>
<evidence type="ECO:0000313" key="2">
    <source>
        <dbReference type="EMBL" id="MPM53484.1"/>
    </source>
</evidence>
<dbReference type="PANTHER" id="PTHR21248">
    <property type="entry name" value="CARDIOLIPIN SYNTHASE"/>
    <property type="match status" value="1"/>
</dbReference>
<dbReference type="InterPro" id="IPR025202">
    <property type="entry name" value="PLD-like_dom"/>
</dbReference>
<dbReference type="EC" id="2.7.8.-" evidence="2"/>
<dbReference type="InterPro" id="IPR001736">
    <property type="entry name" value="PLipase_D/transphosphatidylase"/>
</dbReference>
<proteinExistence type="predicted"/>
<dbReference type="GO" id="GO:0030572">
    <property type="term" value="F:phosphatidyltransferase activity"/>
    <property type="evidence" value="ECO:0007669"/>
    <property type="project" value="UniProtKB-ARBA"/>
</dbReference>
<dbReference type="SUPFAM" id="SSF56024">
    <property type="entry name" value="Phospholipase D/nuclease"/>
    <property type="match status" value="1"/>
</dbReference>
<dbReference type="SMART" id="SM00155">
    <property type="entry name" value="PLDc"/>
    <property type="match status" value="1"/>
</dbReference>
<feature type="domain" description="PLD phosphodiesterase" evidence="1">
    <location>
        <begin position="78"/>
        <end position="105"/>
    </location>
</feature>
<protein>
    <submittedName>
        <fullName evidence="2">Cardiolipin synthase</fullName>
        <ecNumber evidence="2">2.7.8.-</ecNumber>
    </submittedName>
</protein>
<keyword evidence="2" id="KW-0808">Transferase</keyword>
<dbReference type="Pfam" id="PF13091">
    <property type="entry name" value="PLDc_2"/>
    <property type="match status" value="1"/>
</dbReference>
<dbReference type="PROSITE" id="PS50035">
    <property type="entry name" value="PLD"/>
    <property type="match status" value="1"/>
</dbReference>
<reference evidence="2" key="1">
    <citation type="submission" date="2019-08" db="EMBL/GenBank/DDBJ databases">
        <authorList>
            <person name="Kucharzyk K."/>
            <person name="Murdoch R.W."/>
            <person name="Higgins S."/>
            <person name="Loffler F."/>
        </authorList>
    </citation>
    <scope>NUCLEOTIDE SEQUENCE</scope>
</reference>
<name>A0A645AVA5_9ZZZZ</name>
<accession>A0A645AVA5</accession>
<gene>
    <name evidence="2" type="primary">cls_7</name>
    <name evidence="2" type="ORF">SDC9_100252</name>
</gene>
<dbReference type="Gene3D" id="3.30.870.10">
    <property type="entry name" value="Endonuclease Chain A"/>
    <property type="match status" value="1"/>
</dbReference>
<comment type="caution">
    <text evidence="2">The sequence shown here is derived from an EMBL/GenBank/DDBJ whole genome shotgun (WGS) entry which is preliminary data.</text>
</comment>
<dbReference type="GO" id="GO:0032049">
    <property type="term" value="P:cardiolipin biosynthetic process"/>
    <property type="evidence" value="ECO:0007669"/>
    <property type="project" value="UniProtKB-ARBA"/>
</dbReference>